<evidence type="ECO:0000313" key="5">
    <source>
        <dbReference type="Proteomes" id="UP000183209"/>
    </source>
</evidence>
<evidence type="ECO:0000259" key="2">
    <source>
        <dbReference type="Pfam" id="PF06616"/>
    </source>
</evidence>
<dbReference type="RefSeq" id="WP_074978352.1">
    <property type="nucleotide sequence ID" value="NZ_FPAG01000005.1"/>
</dbReference>
<dbReference type="GO" id="GO:0009036">
    <property type="term" value="F:type II site-specific deoxyribonuclease activity"/>
    <property type="evidence" value="ECO:0007669"/>
    <property type="project" value="InterPro"/>
</dbReference>
<keyword evidence="4" id="KW-0540">Nuclease</keyword>
<organism evidence="4 5">
    <name type="scientific">Zhouia amylolytica</name>
    <dbReference type="NCBI Taxonomy" id="376730"/>
    <lineage>
        <taxon>Bacteria</taxon>
        <taxon>Pseudomonadati</taxon>
        <taxon>Bacteroidota</taxon>
        <taxon>Flavobacteriia</taxon>
        <taxon>Flavobacteriales</taxon>
        <taxon>Flavobacteriaceae</taxon>
        <taxon>Zhouia</taxon>
    </lineage>
</organism>
<dbReference type="InterPro" id="IPR009528">
    <property type="entry name" value="Restrct_endonuc_II_BsuBI_C"/>
</dbReference>
<dbReference type="GO" id="GO:0003677">
    <property type="term" value="F:DNA binding"/>
    <property type="evidence" value="ECO:0007669"/>
    <property type="project" value="InterPro"/>
</dbReference>
<feature type="compositionally biased region" description="Basic and acidic residues" evidence="1">
    <location>
        <begin position="91"/>
        <end position="101"/>
    </location>
</feature>
<dbReference type="Pfam" id="PF17728">
    <property type="entry name" value="BsuBI_PstI_RE_N"/>
    <property type="match status" value="1"/>
</dbReference>
<dbReference type="Gene3D" id="1.10.10.1820">
    <property type="entry name" value="BsuBI/PstI restriction endonuclease-like"/>
    <property type="match status" value="1"/>
</dbReference>
<dbReference type="InterPro" id="IPR041962">
    <property type="entry name" value="BsuBI/PstI_N_sf"/>
</dbReference>
<dbReference type="InterPro" id="IPR041454">
    <property type="entry name" value="BsuBI/PstI_N"/>
</dbReference>
<gene>
    <name evidence="4" type="ORF">SAMN04487906_1827</name>
</gene>
<dbReference type="AlphaFoldDB" id="A0A1I6T3F5"/>
<dbReference type="InterPro" id="IPR041963">
    <property type="entry name" value="BsuBI/PstI_C_sf"/>
</dbReference>
<dbReference type="OrthoDB" id="9798907at2"/>
<evidence type="ECO:0000259" key="3">
    <source>
        <dbReference type="Pfam" id="PF17728"/>
    </source>
</evidence>
<keyword evidence="4" id="KW-0255">Endonuclease</keyword>
<name>A0A1I6T3F5_9FLAO</name>
<keyword evidence="4" id="KW-0378">Hydrolase</keyword>
<evidence type="ECO:0000256" key="1">
    <source>
        <dbReference type="SAM" id="MobiDB-lite"/>
    </source>
</evidence>
<dbReference type="Proteomes" id="UP000183209">
    <property type="component" value="Unassembled WGS sequence"/>
</dbReference>
<dbReference type="EMBL" id="FPAG01000005">
    <property type="protein sequence ID" value="SFS83775.1"/>
    <property type="molecule type" value="Genomic_DNA"/>
</dbReference>
<dbReference type="Pfam" id="PF06616">
    <property type="entry name" value="BsuBI_PstI_RE"/>
    <property type="match status" value="1"/>
</dbReference>
<proteinExistence type="predicted"/>
<sequence>MTDLKELKLQEAKQILKALKLPKKQTNDRSAWVFLSLANIKPNTSWNKCQAPLLPTYIIMEFIRNNYGMDYKPNSRETIRRQTLHQFEQARIIDRNRDNPKRPTNSKDNNYSLNEPILEILRAFPAGDWKEKVDAFLQNTPSLKEEYQKKRNIDKIPVKLPNGKELTLSPGKHNQLHADIVHEFCPRFIGAGGIVLYMGDTASSRSEEGGKLMHLESEYLQSLGVPPMSHDKLPDVVVYDTKNKWLFLIEAVTSHGPVSPKRWKELEEALKDCKVGKVYVTAFPDTAEFKRNVADIAWETEVWMADKPDHMIHFNGDRFLGPHS</sequence>
<accession>A0A1I6T3F5</accession>
<feature type="domain" description="BsuBI/PstI restriction endonuclease HTH" evidence="3">
    <location>
        <begin position="8"/>
        <end position="144"/>
    </location>
</feature>
<dbReference type="GO" id="GO:0000287">
    <property type="term" value="F:magnesium ion binding"/>
    <property type="evidence" value="ECO:0007669"/>
    <property type="project" value="InterPro"/>
</dbReference>
<evidence type="ECO:0000313" key="4">
    <source>
        <dbReference type="EMBL" id="SFS83775.1"/>
    </source>
</evidence>
<dbReference type="Gene3D" id="3.40.1350.80">
    <property type="match status" value="1"/>
</dbReference>
<dbReference type="GO" id="GO:0009307">
    <property type="term" value="P:DNA restriction-modification system"/>
    <property type="evidence" value="ECO:0007669"/>
    <property type="project" value="InterPro"/>
</dbReference>
<protein>
    <submittedName>
        <fullName evidence="4">BsuBI/PstI restriction endonuclease C-terminus</fullName>
    </submittedName>
</protein>
<reference evidence="4 5" key="1">
    <citation type="submission" date="2016-10" db="EMBL/GenBank/DDBJ databases">
        <authorList>
            <person name="de Groot N.N."/>
        </authorList>
    </citation>
    <scope>NUCLEOTIDE SEQUENCE [LARGE SCALE GENOMIC DNA]</scope>
    <source>
        <strain evidence="4 5">CGMCC 1.6114</strain>
    </source>
</reference>
<feature type="domain" description="BsuBI/PstI restriction endonuclease" evidence="2">
    <location>
        <begin position="156"/>
        <end position="316"/>
    </location>
</feature>
<feature type="region of interest" description="Disordered" evidence="1">
    <location>
        <begin position="89"/>
        <end position="110"/>
    </location>
</feature>